<dbReference type="Pfam" id="PF18476">
    <property type="entry name" value="PIN_8"/>
    <property type="match status" value="1"/>
</dbReference>
<sequence length="301" mass="33469">MSITRQTRTLYSDFVEYKELDRATLSSIHPGILVIFDSTALASLYQYPARLSNEIIRAFSQLRGHAFLPHQALKEFWAALDGTSPVPAAADRVRSALASFKETLPEENSSPWSALRSVTHQLDHSIAQIMRILEPTTDTGSINVARREDDTILPRLNRLFTGHVGAAPRPERYNQQLAEAVKQGHPLLPSTSFDADFALWTQCLAEASTRMKGTDCVFVTAGVRDLWLRNSAEVRAASASGTPVRQLANRQLLREYAQVTDGGVFRIYTMEEILKLASHQYGVTVSDATYHAIRTEEPVAV</sequence>
<name>A0A943TBV2_9MICC</name>
<dbReference type="InterPro" id="IPR041578">
    <property type="entry name" value="PIN_8"/>
</dbReference>
<comment type="caution">
    <text evidence="2">The sequence shown here is derived from an EMBL/GenBank/DDBJ whole genome shotgun (WGS) entry which is preliminary data.</text>
</comment>
<evidence type="ECO:0000259" key="1">
    <source>
        <dbReference type="Pfam" id="PF18476"/>
    </source>
</evidence>
<feature type="domain" description="PIN like" evidence="1">
    <location>
        <begin position="33"/>
        <end position="233"/>
    </location>
</feature>
<gene>
    <name evidence="2" type="ORF">KH265_03695</name>
</gene>
<dbReference type="RefSeq" id="WP_303952381.1">
    <property type="nucleotide sequence ID" value="NZ_JAGZXI010000004.1"/>
</dbReference>
<accession>A0A943TBV2</accession>
<dbReference type="EMBL" id="JAGZXI010000004">
    <property type="protein sequence ID" value="MBS6634755.1"/>
    <property type="molecule type" value="Genomic_DNA"/>
</dbReference>
<protein>
    <submittedName>
        <fullName evidence="2">Cysteinyl-tRNA synthetase</fullName>
    </submittedName>
</protein>
<proteinExistence type="predicted"/>
<organism evidence="2 3">
    <name type="scientific">Rothia mucilaginosa</name>
    <dbReference type="NCBI Taxonomy" id="43675"/>
    <lineage>
        <taxon>Bacteria</taxon>
        <taxon>Bacillati</taxon>
        <taxon>Actinomycetota</taxon>
        <taxon>Actinomycetes</taxon>
        <taxon>Micrococcales</taxon>
        <taxon>Micrococcaceae</taxon>
        <taxon>Rothia</taxon>
    </lineage>
</organism>
<dbReference type="Proteomes" id="UP000739069">
    <property type="component" value="Unassembled WGS sequence"/>
</dbReference>
<evidence type="ECO:0000313" key="3">
    <source>
        <dbReference type="Proteomes" id="UP000739069"/>
    </source>
</evidence>
<evidence type="ECO:0000313" key="2">
    <source>
        <dbReference type="EMBL" id="MBS6634755.1"/>
    </source>
</evidence>
<reference evidence="2" key="1">
    <citation type="submission" date="2021-02" db="EMBL/GenBank/DDBJ databases">
        <title>Infant gut strain persistence is associated with maternal origin, phylogeny, and functional potential including surface adhesion and iron acquisition.</title>
        <authorList>
            <person name="Lou Y.C."/>
        </authorList>
    </citation>
    <scope>NUCLEOTIDE SEQUENCE</scope>
    <source>
        <strain evidence="2">L1_008_092G1_dasL1_008_092G1_concoct_16</strain>
    </source>
</reference>
<dbReference type="AlphaFoldDB" id="A0A943TBV2"/>